<keyword evidence="2 7" id="KW-0813">Transport</keyword>
<dbReference type="Gene3D" id="1.10.3720.10">
    <property type="entry name" value="MetI-like"/>
    <property type="match status" value="1"/>
</dbReference>
<evidence type="ECO:0000256" key="3">
    <source>
        <dbReference type="ARBA" id="ARBA00022475"/>
    </source>
</evidence>
<evidence type="ECO:0000259" key="8">
    <source>
        <dbReference type="PROSITE" id="PS50928"/>
    </source>
</evidence>
<dbReference type="AlphaFoldDB" id="A0A9X7J5A7"/>
<evidence type="ECO:0000313" key="10">
    <source>
        <dbReference type="Proteomes" id="UP000239430"/>
    </source>
</evidence>
<feature type="domain" description="ABC transmembrane type-1" evidence="8">
    <location>
        <begin position="84"/>
        <end position="296"/>
    </location>
</feature>
<feature type="transmembrane region" description="Helical" evidence="7">
    <location>
        <begin position="277"/>
        <end position="299"/>
    </location>
</feature>
<dbReference type="GO" id="GO:0005886">
    <property type="term" value="C:plasma membrane"/>
    <property type="evidence" value="ECO:0007669"/>
    <property type="project" value="UniProtKB-SubCell"/>
</dbReference>
<accession>A0A9X7J5A7</accession>
<keyword evidence="6 7" id="KW-0472">Membrane</keyword>
<dbReference type="PANTHER" id="PTHR43005">
    <property type="entry name" value="BLR7065 PROTEIN"/>
    <property type="match status" value="1"/>
</dbReference>
<comment type="caution">
    <text evidence="9">The sequence shown here is derived from an EMBL/GenBank/DDBJ whole genome shotgun (WGS) entry which is preliminary data.</text>
</comment>
<dbReference type="InterPro" id="IPR035906">
    <property type="entry name" value="MetI-like_sf"/>
</dbReference>
<organism evidence="9 10">
    <name type="scientific">Neomoorella stamsii</name>
    <dbReference type="NCBI Taxonomy" id="1266720"/>
    <lineage>
        <taxon>Bacteria</taxon>
        <taxon>Bacillati</taxon>
        <taxon>Bacillota</taxon>
        <taxon>Clostridia</taxon>
        <taxon>Neomoorellales</taxon>
        <taxon>Neomoorellaceae</taxon>
        <taxon>Neomoorella</taxon>
    </lineage>
</organism>
<keyword evidence="3" id="KW-1003">Cell membrane</keyword>
<evidence type="ECO:0000256" key="7">
    <source>
        <dbReference type="RuleBase" id="RU363032"/>
    </source>
</evidence>
<evidence type="ECO:0000256" key="1">
    <source>
        <dbReference type="ARBA" id="ARBA00004651"/>
    </source>
</evidence>
<dbReference type="RefSeq" id="WP_054938262.1">
    <property type="nucleotide sequence ID" value="NZ_PVXL01000007.1"/>
</dbReference>
<dbReference type="PROSITE" id="PS50928">
    <property type="entry name" value="ABC_TM1"/>
    <property type="match status" value="1"/>
</dbReference>
<evidence type="ECO:0000313" key="9">
    <source>
        <dbReference type="EMBL" id="PRR77548.1"/>
    </source>
</evidence>
<keyword evidence="4 7" id="KW-0812">Transmembrane</keyword>
<evidence type="ECO:0000256" key="6">
    <source>
        <dbReference type="ARBA" id="ARBA00023136"/>
    </source>
</evidence>
<feature type="transmembrane region" description="Helical" evidence="7">
    <location>
        <begin position="27"/>
        <end position="50"/>
    </location>
</feature>
<sequence>MSILRKGDGALPHPHPSNMWKEIWTPFFMVTPAALFTLIMILFPIGYAVFLSLTKWTPGGGVTEFVGLSNFTRMLRDEVFWLALQVTIKLFIICLFFETLIGTYLGILLSRDIPGQKIFQALILVPSIIASVAIGMMWIQIYDPTLGAANYLLKLVGLKPLAWLGDPKTVLPSLAIIDIWEWTPFMALIVTGGMRALPTEPFEAALIDGATKWQTLIHITLPLLRPVIVVAMLLRSVDLIRFFDTIYIMTKGGPNNASTTLNVYSYLQGFNYMDMSYGSAIMLFLLLLVMAFSLVFSALRRRAN</sequence>
<dbReference type="SUPFAM" id="SSF161098">
    <property type="entry name" value="MetI-like"/>
    <property type="match status" value="1"/>
</dbReference>
<feature type="transmembrane region" description="Helical" evidence="7">
    <location>
        <begin position="121"/>
        <end position="141"/>
    </location>
</feature>
<evidence type="ECO:0000256" key="5">
    <source>
        <dbReference type="ARBA" id="ARBA00022989"/>
    </source>
</evidence>
<reference evidence="9 10" key="1">
    <citation type="submission" date="2018-03" db="EMBL/GenBank/DDBJ databases">
        <title>Genome sequence of Moorella stamsii DSM 26217.</title>
        <authorList>
            <person name="Poehlein A."/>
            <person name="Daniel R."/>
        </authorList>
    </citation>
    <scope>NUCLEOTIDE SEQUENCE [LARGE SCALE GENOMIC DNA]</scope>
    <source>
        <strain evidence="10">DSM 26217</strain>
    </source>
</reference>
<dbReference type="GO" id="GO:0055085">
    <property type="term" value="P:transmembrane transport"/>
    <property type="evidence" value="ECO:0007669"/>
    <property type="project" value="InterPro"/>
</dbReference>
<comment type="subcellular location">
    <subcellularLocation>
        <location evidence="1 7">Cell membrane</location>
        <topology evidence="1 7">Multi-pass membrane protein</topology>
    </subcellularLocation>
</comment>
<dbReference type="CDD" id="cd06261">
    <property type="entry name" value="TM_PBP2"/>
    <property type="match status" value="1"/>
</dbReference>
<comment type="similarity">
    <text evidence="7">Belongs to the binding-protein-dependent transport system permease family.</text>
</comment>
<feature type="transmembrane region" description="Helical" evidence="7">
    <location>
        <begin position="79"/>
        <end position="109"/>
    </location>
</feature>
<proteinExistence type="inferred from homology"/>
<dbReference type="PANTHER" id="PTHR43005:SF1">
    <property type="entry name" value="SPERMIDINE_PUTRESCINE TRANSPORT SYSTEM PERMEASE PROTEIN"/>
    <property type="match status" value="1"/>
</dbReference>
<keyword evidence="5 7" id="KW-1133">Transmembrane helix</keyword>
<protein>
    <submittedName>
        <fullName evidence="9">Trehalose transport system permease protein SugA</fullName>
    </submittedName>
</protein>
<name>A0A9X7J5A7_9FIRM</name>
<evidence type="ECO:0000256" key="2">
    <source>
        <dbReference type="ARBA" id="ARBA00022448"/>
    </source>
</evidence>
<dbReference type="EMBL" id="PVXL01000007">
    <property type="protein sequence ID" value="PRR77548.1"/>
    <property type="molecule type" value="Genomic_DNA"/>
</dbReference>
<evidence type="ECO:0000256" key="4">
    <source>
        <dbReference type="ARBA" id="ARBA00022692"/>
    </source>
</evidence>
<keyword evidence="10" id="KW-1185">Reference proteome</keyword>
<dbReference type="Proteomes" id="UP000239430">
    <property type="component" value="Unassembled WGS sequence"/>
</dbReference>
<gene>
    <name evidence="9" type="primary">sugA_1</name>
    <name evidence="9" type="ORF">MOST_01450</name>
</gene>
<dbReference type="Pfam" id="PF00528">
    <property type="entry name" value="BPD_transp_1"/>
    <property type="match status" value="1"/>
</dbReference>
<dbReference type="InterPro" id="IPR000515">
    <property type="entry name" value="MetI-like"/>
</dbReference>